<reference evidence="2" key="1">
    <citation type="journal article" date="2022" name="bioRxiv">
        <title>Sequencing and chromosome-scale assembly of the giantPleurodeles waltlgenome.</title>
        <authorList>
            <person name="Brown T."/>
            <person name="Elewa A."/>
            <person name="Iarovenko S."/>
            <person name="Subramanian E."/>
            <person name="Araus A.J."/>
            <person name="Petzold A."/>
            <person name="Susuki M."/>
            <person name="Suzuki K.-i.T."/>
            <person name="Hayashi T."/>
            <person name="Toyoda A."/>
            <person name="Oliveira C."/>
            <person name="Osipova E."/>
            <person name="Leigh N.D."/>
            <person name="Simon A."/>
            <person name="Yun M.H."/>
        </authorList>
    </citation>
    <scope>NUCLEOTIDE SEQUENCE</scope>
    <source>
        <strain evidence="2">20211129_DDA</strain>
        <tissue evidence="2">Liver</tissue>
    </source>
</reference>
<dbReference type="AlphaFoldDB" id="A0AAV7QF41"/>
<evidence type="ECO:0000256" key="1">
    <source>
        <dbReference type="SAM" id="MobiDB-lite"/>
    </source>
</evidence>
<organism evidence="2 3">
    <name type="scientific">Pleurodeles waltl</name>
    <name type="common">Iberian ribbed newt</name>
    <dbReference type="NCBI Taxonomy" id="8319"/>
    <lineage>
        <taxon>Eukaryota</taxon>
        <taxon>Metazoa</taxon>
        <taxon>Chordata</taxon>
        <taxon>Craniata</taxon>
        <taxon>Vertebrata</taxon>
        <taxon>Euteleostomi</taxon>
        <taxon>Amphibia</taxon>
        <taxon>Batrachia</taxon>
        <taxon>Caudata</taxon>
        <taxon>Salamandroidea</taxon>
        <taxon>Salamandridae</taxon>
        <taxon>Pleurodelinae</taxon>
        <taxon>Pleurodeles</taxon>
    </lineage>
</organism>
<protein>
    <submittedName>
        <fullName evidence="2">Uncharacterized protein</fullName>
    </submittedName>
</protein>
<keyword evidence="3" id="KW-1185">Reference proteome</keyword>
<feature type="compositionally biased region" description="Low complexity" evidence="1">
    <location>
        <begin position="45"/>
        <end position="63"/>
    </location>
</feature>
<accession>A0AAV7QF41</accession>
<feature type="compositionally biased region" description="Polar residues" evidence="1">
    <location>
        <begin position="14"/>
        <end position="30"/>
    </location>
</feature>
<evidence type="ECO:0000313" key="2">
    <source>
        <dbReference type="EMBL" id="KAJ1137103.1"/>
    </source>
</evidence>
<dbReference type="Proteomes" id="UP001066276">
    <property type="component" value="Chromosome 6"/>
</dbReference>
<proteinExistence type="predicted"/>
<name>A0AAV7QF41_PLEWA</name>
<dbReference type="EMBL" id="JANPWB010000010">
    <property type="protein sequence ID" value="KAJ1137103.1"/>
    <property type="molecule type" value="Genomic_DNA"/>
</dbReference>
<feature type="region of interest" description="Disordered" evidence="1">
    <location>
        <begin position="1"/>
        <end position="78"/>
    </location>
</feature>
<evidence type="ECO:0000313" key="3">
    <source>
        <dbReference type="Proteomes" id="UP001066276"/>
    </source>
</evidence>
<sequence>MAAARTAAVDRSQEGQGSSGVASSSKNAWQTHLDWQGGGVGDGEIPGTSGTGTEETLEEMSLLDYDDEEELDEGKVKG</sequence>
<comment type="caution">
    <text evidence="2">The sequence shown here is derived from an EMBL/GenBank/DDBJ whole genome shotgun (WGS) entry which is preliminary data.</text>
</comment>
<gene>
    <name evidence="2" type="ORF">NDU88_003516</name>
</gene>